<dbReference type="Proteomes" id="UP000235220">
    <property type="component" value="Chromosome 3"/>
</dbReference>
<evidence type="ECO:0000313" key="2">
    <source>
        <dbReference type="RefSeq" id="XP_018827975.1"/>
    </source>
</evidence>
<protein>
    <submittedName>
        <fullName evidence="2">Uncharacterized mitochondrial protein AtMg00810-like</fullName>
    </submittedName>
</protein>
<dbReference type="PANTHER" id="PTHR11439">
    <property type="entry name" value="GAG-POL-RELATED RETROTRANSPOSON"/>
    <property type="match status" value="1"/>
</dbReference>
<name>A0A2I4F8K9_JUGRE</name>
<dbReference type="STRING" id="51240.A0A2I4F8K9"/>
<evidence type="ECO:0000313" key="1">
    <source>
        <dbReference type="Proteomes" id="UP000235220"/>
    </source>
</evidence>
<accession>A0A2I4F8K9</accession>
<proteinExistence type="predicted"/>
<dbReference type="PANTHER" id="PTHR11439:SF455">
    <property type="entry name" value="RLK (RECEPTOR-LIKE PROTEIN KINASE) 8, PUTATIVE-RELATED"/>
    <property type="match status" value="1"/>
</dbReference>
<dbReference type="Gramene" id="Jr03_13580_p1">
    <property type="protein sequence ID" value="cds.Jr03_13580_p1"/>
    <property type="gene ID" value="Jr03_13580"/>
</dbReference>
<reference evidence="2" key="1">
    <citation type="submission" date="2025-08" db="UniProtKB">
        <authorList>
            <consortium name="RefSeq"/>
        </authorList>
    </citation>
    <scope>IDENTIFICATION</scope>
    <source>
        <tissue evidence="2">Leaves</tissue>
    </source>
</reference>
<keyword evidence="1" id="KW-1185">Reference proteome</keyword>
<dbReference type="InterPro" id="IPR043502">
    <property type="entry name" value="DNA/RNA_pol_sf"/>
</dbReference>
<dbReference type="KEGG" id="jre:108996500"/>
<gene>
    <name evidence="2" type="primary">LOC108996500</name>
</gene>
<dbReference type="SUPFAM" id="SSF56672">
    <property type="entry name" value="DNA/RNA polymerases"/>
    <property type="match status" value="1"/>
</dbReference>
<organism evidence="1 2">
    <name type="scientific">Juglans regia</name>
    <name type="common">English walnut</name>
    <dbReference type="NCBI Taxonomy" id="51240"/>
    <lineage>
        <taxon>Eukaryota</taxon>
        <taxon>Viridiplantae</taxon>
        <taxon>Streptophyta</taxon>
        <taxon>Embryophyta</taxon>
        <taxon>Tracheophyta</taxon>
        <taxon>Spermatophyta</taxon>
        <taxon>Magnoliopsida</taxon>
        <taxon>eudicotyledons</taxon>
        <taxon>Gunneridae</taxon>
        <taxon>Pentapetalae</taxon>
        <taxon>rosids</taxon>
        <taxon>fabids</taxon>
        <taxon>Fagales</taxon>
        <taxon>Juglandaceae</taxon>
        <taxon>Juglans</taxon>
    </lineage>
</organism>
<dbReference type="GeneID" id="108996500"/>
<dbReference type="CDD" id="cd09272">
    <property type="entry name" value="RNase_HI_RT_Ty1"/>
    <property type="match status" value="1"/>
</dbReference>
<sequence>MKYARDILLRADLLDSKPIATPMVVSTHLTAAGSEFNSPTTYQSLVGALQYLTITRPDLTHAVNSVSQFMHSPRDQHFQAVKRVLRYLKGTLHFGLHIRSSKSLSISAYSDADWVGCPDTSRSTSGYAIFIGDNLVSWTSKKQSTVSRSSAESEYRALALTAAEVKWMLNILHDLHIQPKEKPTLLCDNTSAIFMTRNPVAQKGSRHINIDIHFVRELVCNDVLKIKHVPSHLQIADIFTKSLSRPLFQLFRSKLCVLPTMLNLRGGVEDNTALFSRDNYDKHQGENHG</sequence>
<dbReference type="RefSeq" id="XP_018827975.1">
    <property type="nucleotide sequence ID" value="XM_018972430.1"/>
</dbReference>
<dbReference type="OrthoDB" id="1931513at2759"/>
<dbReference type="AlphaFoldDB" id="A0A2I4F8K9"/>